<reference evidence="2 3" key="1">
    <citation type="journal article" date="2013" name="Curr. Biol.">
        <title>The Genome of the Foraminiferan Reticulomyxa filosa.</title>
        <authorList>
            <person name="Glockner G."/>
            <person name="Hulsmann N."/>
            <person name="Schleicher M."/>
            <person name="Noegel A.A."/>
            <person name="Eichinger L."/>
            <person name="Gallinger C."/>
            <person name="Pawlowski J."/>
            <person name="Sierra R."/>
            <person name="Euteneuer U."/>
            <person name="Pillet L."/>
            <person name="Moustafa A."/>
            <person name="Platzer M."/>
            <person name="Groth M."/>
            <person name="Szafranski K."/>
            <person name="Schliwa M."/>
        </authorList>
    </citation>
    <scope>NUCLEOTIDE SEQUENCE [LARGE SCALE GENOMIC DNA]</scope>
</reference>
<dbReference type="AlphaFoldDB" id="X6LTN0"/>
<dbReference type="InterPro" id="IPR029044">
    <property type="entry name" value="Nucleotide-diphossugar_trans"/>
</dbReference>
<keyword evidence="3" id="KW-1185">Reference proteome</keyword>
<evidence type="ECO:0000313" key="2">
    <source>
        <dbReference type="EMBL" id="ETO04457.1"/>
    </source>
</evidence>
<proteinExistence type="predicted"/>
<feature type="compositionally biased region" description="Basic and acidic residues" evidence="1">
    <location>
        <begin position="1"/>
        <end position="44"/>
    </location>
</feature>
<dbReference type="Gene3D" id="3.90.550.10">
    <property type="entry name" value="Spore Coat Polysaccharide Biosynthesis Protein SpsA, Chain A"/>
    <property type="match status" value="1"/>
</dbReference>
<sequence>MTSENVKKQSKMGEHDKVDPEEKVSEKGTSRTLKEREGSGKEKGIASSLKKQKKRHTSGYGYVTLVMCGDGYVPGAAVLGHSLRLVKSRHPTIVMVTEDVSEDAKTVLRALYDYVVTVPYIQYESKELKTSTQRQKYDSWKCQSFTKWNCLNLNEYFTFSSTDTNANANANANIIANESKDKDKDKCKETSLNERHSNNIPPFEKVLFLDSDKIVLRNLDHLFDQVQCPAGTFRNPWSPPDQKRTNFVDYYPANLKQGDPIDPKSVYNGLFRNGFVAVGTGLSLSLLFKCTYTCTCTRTYIRIRIHISLLCYK</sequence>
<feature type="region of interest" description="Disordered" evidence="1">
    <location>
        <begin position="1"/>
        <end position="52"/>
    </location>
</feature>
<dbReference type="OrthoDB" id="2014201at2759"/>
<gene>
    <name evidence="2" type="ORF">RFI_32939</name>
</gene>
<protein>
    <submittedName>
        <fullName evidence="2">Uncharacterized protein</fullName>
    </submittedName>
</protein>
<dbReference type="InterPro" id="IPR050587">
    <property type="entry name" value="GNT1/Glycosyltrans_8"/>
</dbReference>
<evidence type="ECO:0000256" key="1">
    <source>
        <dbReference type="SAM" id="MobiDB-lite"/>
    </source>
</evidence>
<dbReference type="Proteomes" id="UP000023152">
    <property type="component" value="Unassembled WGS sequence"/>
</dbReference>
<dbReference type="PANTHER" id="PTHR11183">
    <property type="entry name" value="GLYCOGENIN SUBFAMILY MEMBER"/>
    <property type="match status" value="1"/>
</dbReference>
<organism evidence="2 3">
    <name type="scientific">Reticulomyxa filosa</name>
    <dbReference type="NCBI Taxonomy" id="46433"/>
    <lineage>
        <taxon>Eukaryota</taxon>
        <taxon>Sar</taxon>
        <taxon>Rhizaria</taxon>
        <taxon>Retaria</taxon>
        <taxon>Foraminifera</taxon>
        <taxon>Monothalamids</taxon>
        <taxon>Reticulomyxidae</taxon>
        <taxon>Reticulomyxa</taxon>
    </lineage>
</organism>
<name>X6LTN0_RETFI</name>
<evidence type="ECO:0000313" key="3">
    <source>
        <dbReference type="Proteomes" id="UP000023152"/>
    </source>
</evidence>
<comment type="caution">
    <text evidence="2">The sequence shown here is derived from an EMBL/GenBank/DDBJ whole genome shotgun (WGS) entry which is preliminary data.</text>
</comment>
<dbReference type="EMBL" id="ASPP01029340">
    <property type="protein sequence ID" value="ETO04457.1"/>
    <property type="molecule type" value="Genomic_DNA"/>
</dbReference>
<dbReference type="SUPFAM" id="SSF53448">
    <property type="entry name" value="Nucleotide-diphospho-sugar transferases"/>
    <property type="match status" value="1"/>
</dbReference>
<accession>X6LTN0</accession>